<dbReference type="eggNOG" id="COG0737">
    <property type="taxonomic scope" value="Bacteria"/>
</dbReference>
<feature type="domain" description="5'-Nucleotidase C-terminal" evidence="3">
    <location>
        <begin position="298"/>
        <end position="443"/>
    </location>
</feature>
<dbReference type="PANTHER" id="PTHR11575:SF24">
    <property type="entry name" value="5'-NUCLEOTIDASE"/>
    <property type="match status" value="1"/>
</dbReference>
<dbReference type="Gene3D" id="3.90.780.10">
    <property type="entry name" value="5'-Nucleotidase, C-terminal domain"/>
    <property type="match status" value="2"/>
</dbReference>
<dbReference type="InterPro" id="IPR008334">
    <property type="entry name" value="5'-Nucleotdase_C"/>
</dbReference>
<reference evidence="4 6" key="1">
    <citation type="journal article" date="2011" name="J. Bacteriol.">
        <title>Draft genome sequence of the thermoalkaliphilic Caldalkalibacillus thermarum strain TA2.A1.</title>
        <authorList>
            <person name="Kalamorz F."/>
            <person name="Keis S."/>
            <person name="McMillan D.G."/>
            <person name="Olsson K."/>
            <person name="Stanton J.A."/>
            <person name="Stockwell P."/>
            <person name="Black M.A."/>
            <person name="Klingeman D.M."/>
            <person name="Land M.L."/>
            <person name="Han C.S."/>
            <person name="Martin S.L."/>
            <person name="Becher S.A."/>
            <person name="Peddie C.J."/>
            <person name="Morgan H.W."/>
            <person name="Matthies D."/>
            <person name="Preiss L."/>
            <person name="Meier T."/>
            <person name="Brown S.D."/>
            <person name="Cook G.M."/>
        </authorList>
    </citation>
    <scope>NUCLEOTIDE SEQUENCE [LARGE SCALE GENOMIC DNA]</scope>
    <source>
        <strain evidence="4 6">TA2.A1</strain>
    </source>
</reference>
<dbReference type="InterPro" id="IPR036907">
    <property type="entry name" value="5'-Nucleotdase_C_sf"/>
</dbReference>
<reference evidence="5" key="3">
    <citation type="submission" date="2021-08" db="EMBL/GenBank/DDBJ databases">
        <authorList>
            <person name="de Jong S."/>
            <person name="van den Broek M."/>
            <person name="Merkel A."/>
            <person name="de la Torre Cortes P."/>
            <person name="Kalamorz F."/>
            <person name="Cook G."/>
            <person name="van Loosdrecht M."/>
            <person name="McMillan D."/>
        </authorList>
    </citation>
    <scope>NUCLEOTIDE SEQUENCE</scope>
    <source>
        <strain evidence="5">TA2.A1</strain>
    </source>
</reference>
<dbReference type="Proteomes" id="UP000825179">
    <property type="component" value="Chromosome"/>
</dbReference>
<dbReference type="PRINTS" id="PR01607">
    <property type="entry name" value="APYRASEFAMLY"/>
</dbReference>
<gene>
    <name evidence="4" type="ORF">CathTA2_1419</name>
    <name evidence="5" type="ORF">HUR95_06610</name>
</gene>
<dbReference type="GO" id="GO:0009166">
    <property type="term" value="P:nucleotide catabolic process"/>
    <property type="evidence" value="ECO:0007669"/>
    <property type="project" value="InterPro"/>
</dbReference>
<evidence type="ECO:0000313" key="5">
    <source>
        <dbReference type="EMBL" id="QZT34914.1"/>
    </source>
</evidence>
<accession>F5L6G9</accession>
<keyword evidence="1" id="KW-0732">Signal</keyword>
<reference evidence="5 7" key="2">
    <citation type="journal article" date="2020" name="Extremophiles">
        <title>Genomic analysis of Caldalkalibacillus thermarum TA2.A1 reveals aerobic alkaliphilic metabolism and evolutionary hallmarks linking alkaliphilic bacteria and plant life.</title>
        <authorList>
            <person name="de Jong S.I."/>
            <person name="van den Broek M.A."/>
            <person name="Merkel A.Y."/>
            <person name="de la Torre Cortes P."/>
            <person name="Kalamorz F."/>
            <person name="Cook G.M."/>
            <person name="van Loosdrecht M.C.M."/>
            <person name="McMillan D.G.G."/>
        </authorList>
    </citation>
    <scope>NUCLEOTIDE SEQUENCE [LARGE SCALE GENOMIC DNA]</scope>
    <source>
        <strain evidence="5 7">TA2.A1</strain>
    </source>
</reference>
<dbReference type="PANTHER" id="PTHR11575">
    <property type="entry name" value="5'-NUCLEOTIDASE-RELATED"/>
    <property type="match status" value="1"/>
</dbReference>
<dbReference type="Pfam" id="PF02872">
    <property type="entry name" value="5_nucleotid_C"/>
    <property type="match status" value="2"/>
</dbReference>
<feature type="domain" description="5'-Nucleotidase C-terminal" evidence="3">
    <location>
        <begin position="497"/>
        <end position="636"/>
    </location>
</feature>
<dbReference type="EMBL" id="AFCE01000127">
    <property type="protein sequence ID" value="EGL83079.1"/>
    <property type="molecule type" value="Genomic_DNA"/>
</dbReference>
<dbReference type="SUPFAM" id="SSF56300">
    <property type="entry name" value="Metallo-dependent phosphatases"/>
    <property type="match status" value="1"/>
</dbReference>
<dbReference type="InterPro" id="IPR006179">
    <property type="entry name" value="5_nucleotidase/apyrase"/>
</dbReference>
<keyword evidence="7" id="KW-1185">Reference proteome</keyword>
<dbReference type="Pfam" id="PF00149">
    <property type="entry name" value="Metallophos"/>
    <property type="match status" value="1"/>
</dbReference>
<dbReference type="GO" id="GO:0016787">
    <property type="term" value="F:hydrolase activity"/>
    <property type="evidence" value="ECO:0007669"/>
    <property type="project" value="InterPro"/>
</dbReference>
<evidence type="ECO:0000259" key="2">
    <source>
        <dbReference type="Pfam" id="PF00149"/>
    </source>
</evidence>
<dbReference type="AlphaFoldDB" id="F5L6G9"/>
<dbReference type="CDD" id="cd00845">
    <property type="entry name" value="MPP_UshA_N_like"/>
    <property type="match status" value="1"/>
</dbReference>
<dbReference type="SUPFAM" id="SSF55816">
    <property type="entry name" value="5'-nucleotidase (syn. UDP-sugar hydrolase), C-terminal domain"/>
    <property type="match status" value="2"/>
</dbReference>
<evidence type="ECO:0000259" key="3">
    <source>
        <dbReference type="Pfam" id="PF02872"/>
    </source>
</evidence>
<dbReference type="OrthoDB" id="9775118at2"/>
<dbReference type="RefSeq" id="WP_007504349.1">
    <property type="nucleotide sequence ID" value="NZ_AFCE01000127.1"/>
</dbReference>
<proteinExistence type="predicted"/>
<dbReference type="InterPro" id="IPR029052">
    <property type="entry name" value="Metallo-depent_PP-like"/>
</dbReference>
<dbReference type="Gene3D" id="3.60.21.10">
    <property type="match status" value="1"/>
</dbReference>
<feature type="domain" description="Calcineurin-like phosphoesterase" evidence="2">
    <location>
        <begin position="26"/>
        <end position="223"/>
    </location>
</feature>
<protein>
    <submittedName>
        <fullName evidence="4">5'-Nucleotidase domain-containing protein</fullName>
    </submittedName>
    <submittedName>
        <fullName evidence="5">5'-nucleotidase C-terminal domain-containing protein</fullName>
    </submittedName>
</protein>
<dbReference type="InterPro" id="IPR004843">
    <property type="entry name" value="Calcineurin-like_PHP"/>
</dbReference>
<dbReference type="Proteomes" id="UP000010716">
    <property type="component" value="Unassembled WGS sequence"/>
</dbReference>
<dbReference type="KEGG" id="cthu:HUR95_06610"/>
<evidence type="ECO:0000313" key="4">
    <source>
        <dbReference type="EMBL" id="EGL83079.1"/>
    </source>
</evidence>
<name>F5L6G9_CALTT</name>
<sequence>MMVVSLFFSWGMPQHVLAEEQETYNLKILHTNDIHSAYQDFGKLAAYVQQERESEAYDEVLYLDAGDIFSGDPVIDLQEGEPLIELFNVVGLDAMTIGNHEFDYGQEAFARNMANSHFPWLSANMRVVDPGIPIRQPEPYHIFDLGDLTVGVLGLTEAPPSTASAGVVGLEFDPYVETVESYAYLRDEVDILIALTHIGYGEDRRLAEAVDFFDVIIGGHSHTALQQPVVVNGTPIAQAGSNLNYIGNLILEIDRETKEVVRVEGYLQDVSQLTEIDETVQAMVDRYTEEMEELLGKVIGYTNTGLSREGRDRGDAPLGNFWTDAMRYAVGSDIALTNNGGIRDSIAPGEITVRDIYRVEPFQNEMMEYEMTGQAIKDVICFSYERRNQIDLQTSGLAYTIITDPMGNLLDVELYMDGEPLDLDRTYRVAVNDYIGTGGSGYEFRGAVRQPSAGYLTNAMISYAEYLMATQGSIDYTSEGRIKIKVDDSAPVPGEEIGYTEYGLSDRNKTKMDASLGNLYADAVRAISQADIALLNNSSVTGEIPPGPITKEIIESLDRFGNEIVVVKAKGERIRDMILSQSNYHNGVDLQVSGLTYTLIEGEGTPRFKDIKLSLADGSAFDPDAEYIVAYNDYMHSRSFYNVGSEVIGQYGKVWEAVVEYVKSVDGPIDYEEGLRITIKQEHEPVPPTLADLRETVEKADMHHGIKTAILKRIDPIERHVERAQAYWDAGEREKAGKEEEQAYYKLDGLAAFIADRDKKQIPPEVQQELLDMIAAMMDHQSLLD</sequence>
<evidence type="ECO:0000313" key="7">
    <source>
        <dbReference type="Proteomes" id="UP000825179"/>
    </source>
</evidence>
<organism evidence="4 6">
    <name type="scientific">Caldalkalibacillus thermarum (strain TA2.A1)</name>
    <dbReference type="NCBI Taxonomy" id="986075"/>
    <lineage>
        <taxon>Bacteria</taxon>
        <taxon>Bacillati</taxon>
        <taxon>Bacillota</taxon>
        <taxon>Bacilli</taxon>
        <taxon>Bacillales</taxon>
        <taxon>Bacillaceae</taxon>
        <taxon>Caldalkalibacillus</taxon>
    </lineage>
</organism>
<evidence type="ECO:0000256" key="1">
    <source>
        <dbReference type="ARBA" id="ARBA00022729"/>
    </source>
</evidence>
<dbReference type="EMBL" id="CP082237">
    <property type="protein sequence ID" value="QZT34914.1"/>
    <property type="molecule type" value="Genomic_DNA"/>
</dbReference>
<evidence type="ECO:0000313" key="6">
    <source>
        <dbReference type="Proteomes" id="UP000010716"/>
    </source>
</evidence>